<dbReference type="Proteomes" id="UP000289708">
    <property type="component" value="Unassembled WGS sequence"/>
</dbReference>
<dbReference type="OrthoDB" id="8449766at2"/>
<evidence type="ECO:0000313" key="3">
    <source>
        <dbReference type="EMBL" id="RXF75435.1"/>
    </source>
</evidence>
<accession>A0A4Q0MPA2</accession>
<dbReference type="SUPFAM" id="SSF51905">
    <property type="entry name" value="FAD/NAD(P)-binding domain"/>
    <property type="match status" value="1"/>
</dbReference>
<proteinExistence type="predicted"/>
<reference evidence="3 4" key="1">
    <citation type="submission" date="2018-12" db="EMBL/GenBank/DDBJ databases">
        <title>bacterium Hansschlegelia zhihuaiae S113.</title>
        <authorList>
            <person name="He J."/>
        </authorList>
    </citation>
    <scope>NUCLEOTIDE SEQUENCE [LARGE SCALE GENOMIC DNA]</scope>
    <source>
        <strain evidence="3 4">S 113</strain>
    </source>
</reference>
<keyword evidence="4" id="KW-1185">Reference proteome</keyword>
<keyword evidence="1" id="KW-0560">Oxidoreductase</keyword>
<evidence type="ECO:0000256" key="1">
    <source>
        <dbReference type="ARBA" id="ARBA00023002"/>
    </source>
</evidence>
<evidence type="ECO:0000313" key="4">
    <source>
        <dbReference type="Proteomes" id="UP000289708"/>
    </source>
</evidence>
<feature type="domain" description="FAD dependent oxidoreductase" evidence="2">
    <location>
        <begin position="60"/>
        <end position="380"/>
    </location>
</feature>
<name>A0A4Q0MPA2_9HYPH</name>
<dbReference type="InterPro" id="IPR006076">
    <property type="entry name" value="FAD-dep_OxRdtase"/>
</dbReference>
<dbReference type="GO" id="GO:0016491">
    <property type="term" value="F:oxidoreductase activity"/>
    <property type="evidence" value="ECO:0007669"/>
    <property type="project" value="UniProtKB-KW"/>
</dbReference>
<dbReference type="Gene3D" id="3.50.50.60">
    <property type="entry name" value="FAD/NAD(P)-binding domain"/>
    <property type="match status" value="1"/>
</dbReference>
<organism evidence="3 4">
    <name type="scientific">Hansschlegelia zhihuaiae</name>
    <dbReference type="NCBI Taxonomy" id="405005"/>
    <lineage>
        <taxon>Bacteria</taxon>
        <taxon>Pseudomonadati</taxon>
        <taxon>Pseudomonadota</taxon>
        <taxon>Alphaproteobacteria</taxon>
        <taxon>Hyphomicrobiales</taxon>
        <taxon>Methylopilaceae</taxon>
        <taxon>Hansschlegelia</taxon>
    </lineage>
</organism>
<dbReference type="AlphaFoldDB" id="A0A4Q0MPA2"/>
<sequence length="409" mass="41748">MIDVADRTAFPPYRVAFPPLPSLLHPERALISRDLLSAVLRRRRPRDIWSAPETAPESCDVAVVGGGVRALGVARACATAGAKVALFASGEIAAAGDERAWPVVRAAHVDRLRSATDAAAPAMLRRVARSLGGVPIDVSGCLTLAEDSEALGRAAARIKADGAGAWMVPEREVVALSPPLAGFSHAALYEQAAITVDADALALALAGAAVAAGARLFAGLGATALERDGPAATGLLLGDRAVRAGAIVLADDFAAIRLIREGNGRLSLTREERVTLVTSGGAPAIGPALAVEDLRISRDRAGALSVSGPLGADALARRLLVLAPALAGLTVTDTEPVTVWTGVDGQPQIGAAGIDGVWLALGFGREALSLALPAAEHLAAAMSGDRGSPAFEPFAPTRGPGLRLEELVR</sequence>
<evidence type="ECO:0000259" key="2">
    <source>
        <dbReference type="Pfam" id="PF01266"/>
    </source>
</evidence>
<dbReference type="Gene3D" id="3.30.9.10">
    <property type="entry name" value="D-Amino Acid Oxidase, subunit A, domain 2"/>
    <property type="match status" value="1"/>
</dbReference>
<dbReference type="Pfam" id="PF01266">
    <property type="entry name" value="DAO"/>
    <property type="match status" value="1"/>
</dbReference>
<dbReference type="InterPro" id="IPR036188">
    <property type="entry name" value="FAD/NAD-bd_sf"/>
</dbReference>
<gene>
    <name evidence="3" type="ORF">EK403_00835</name>
</gene>
<comment type="caution">
    <text evidence="3">The sequence shown here is derived from an EMBL/GenBank/DDBJ whole genome shotgun (WGS) entry which is preliminary data.</text>
</comment>
<dbReference type="EMBL" id="RYFI01000001">
    <property type="protein sequence ID" value="RXF75435.1"/>
    <property type="molecule type" value="Genomic_DNA"/>
</dbReference>
<protein>
    <submittedName>
        <fullName evidence="3">FAD-binding oxidoreductase</fullName>
    </submittedName>
</protein>